<organism evidence="9 10">
    <name type="scientific">Sporolactobacillus inulinus</name>
    <dbReference type="NCBI Taxonomy" id="2078"/>
    <lineage>
        <taxon>Bacteria</taxon>
        <taxon>Bacillati</taxon>
        <taxon>Bacillota</taxon>
        <taxon>Bacilli</taxon>
        <taxon>Bacillales</taxon>
        <taxon>Sporolactobacillaceae</taxon>
        <taxon>Sporolactobacillus</taxon>
    </lineage>
</organism>
<keyword evidence="3" id="KW-0813">Transport</keyword>
<evidence type="ECO:0000256" key="2">
    <source>
        <dbReference type="ARBA" id="ARBA00010735"/>
    </source>
</evidence>
<evidence type="ECO:0000256" key="6">
    <source>
        <dbReference type="ARBA" id="ARBA00022989"/>
    </source>
</evidence>
<sequence length="147" mass="15865">MMRFAKREVFKTASVEALPLAIAIAAYGVSYGVLATQVNFNVLTAVLMSVLVFSGSAQLVAVAMLAGGAGIASVLLTVVLLNLRNLLYGAALAEGLAPAKNGRACSRSASQTNRLYWQAAVLKKSVRIHFILQLWQEFFIWLGFLHH</sequence>
<evidence type="ECO:0000256" key="8">
    <source>
        <dbReference type="SAM" id="Phobius"/>
    </source>
</evidence>
<evidence type="ECO:0000313" key="10">
    <source>
        <dbReference type="Proteomes" id="UP000319716"/>
    </source>
</evidence>
<keyword evidence="5 8" id="KW-0812">Transmembrane</keyword>
<evidence type="ECO:0000256" key="3">
    <source>
        <dbReference type="ARBA" id="ARBA00022448"/>
    </source>
</evidence>
<evidence type="ECO:0000313" key="9">
    <source>
        <dbReference type="EMBL" id="GAY78142.1"/>
    </source>
</evidence>
<dbReference type="PANTHER" id="PTHR34979">
    <property type="entry name" value="INNER MEMBRANE PROTEIN YGAZ"/>
    <property type="match status" value="1"/>
</dbReference>
<evidence type="ECO:0000256" key="7">
    <source>
        <dbReference type="ARBA" id="ARBA00023136"/>
    </source>
</evidence>
<accession>A0A4Y1ZG38</accession>
<reference evidence="9 10" key="1">
    <citation type="submission" date="2017-11" db="EMBL/GenBank/DDBJ databases">
        <title>Draft Genome Sequence of Sporolactobacillus inulinus NBRC 111894 Isolated from Koso, a Japanese Sugar-Vegetable Fermented Beverage.</title>
        <authorList>
            <person name="Chiou T.Y."/>
            <person name="Oshima K."/>
            <person name="Suda W."/>
            <person name="Hattori M."/>
            <person name="Takahashi T."/>
        </authorList>
    </citation>
    <scope>NUCLEOTIDE SEQUENCE [LARGE SCALE GENOMIC DNA]</scope>
    <source>
        <strain evidence="9 10">NBRC111894</strain>
    </source>
</reference>
<keyword evidence="7 8" id="KW-0472">Membrane</keyword>
<dbReference type="Pfam" id="PF03591">
    <property type="entry name" value="AzlC"/>
    <property type="match status" value="1"/>
</dbReference>
<protein>
    <submittedName>
        <fullName evidence="9">Branched-chain amino acid transport protein AzlC</fullName>
    </submittedName>
</protein>
<dbReference type="InterPro" id="IPR011606">
    <property type="entry name" value="Brnchd-chn_aa_trnsp_permease"/>
</dbReference>
<dbReference type="EMBL" id="BEXB01000040">
    <property type="protein sequence ID" value="GAY78142.1"/>
    <property type="molecule type" value="Genomic_DNA"/>
</dbReference>
<dbReference type="GO" id="GO:1903785">
    <property type="term" value="P:L-valine transmembrane transport"/>
    <property type="evidence" value="ECO:0007669"/>
    <property type="project" value="TreeGrafter"/>
</dbReference>
<dbReference type="GO" id="GO:0005886">
    <property type="term" value="C:plasma membrane"/>
    <property type="evidence" value="ECO:0007669"/>
    <property type="project" value="UniProtKB-SubCell"/>
</dbReference>
<evidence type="ECO:0000256" key="5">
    <source>
        <dbReference type="ARBA" id="ARBA00022692"/>
    </source>
</evidence>
<keyword evidence="4" id="KW-1003">Cell membrane</keyword>
<dbReference type="Proteomes" id="UP000319716">
    <property type="component" value="Unassembled WGS sequence"/>
</dbReference>
<proteinExistence type="inferred from homology"/>
<dbReference type="PANTHER" id="PTHR34979:SF1">
    <property type="entry name" value="INNER MEMBRANE PROTEIN YGAZ"/>
    <property type="match status" value="1"/>
</dbReference>
<comment type="subcellular location">
    <subcellularLocation>
        <location evidence="1">Cell membrane</location>
        <topology evidence="1">Multi-pass membrane protein</topology>
    </subcellularLocation>
</comment>
<name>A0A4Y1ZG38_9BACL</name>
<comment type="caution">
    <text evidence="9">The sequence shown here is derived from an EMBL/GenBank/DDBJ whole genome shotgun (WGS) entry which is preliminary data.</text>
</comment>
<evidence type="ECO:0000256" key="1">
    <source>
        <dbReference type="ARBA" id="ARBA00004651"/>
    </source>
</evidence>
<feature type="transmembrane region" description="Helical" evidence="8">
    <location>
        <begin position="59"/>
        <end position="83"/>
    </location>
</feature>
<comment type="similarity">
    <text evidence="2">Belongs to the AzlC family.</text>
</comment>
<gene>
    <name evidence="9" type="ORF">NBRC111894_3696</name>
</gene>
<dbReference type="AlphaFoldDB" id="A0A4Y1ZG38"/>
<keyword evidence="6 8" id="KW-1133">Transmembrane helix</keyword>
<evidence type="ECO:0000256" key="4">
    <source>
        <dbReference type="ARBA" id="ARBA00022475"/>
    </source>
</evidence>